<dbReference type="AlphaFoldDB" id="A0A914CBD0"/>
<dbReference type="PANTHER" id="PTHR34851:SF5">
    <property type="entry name" value="MARVEL DOMAIN-CONTAINING PROTEIN"/>
    <property type="match status" value="1"/>
</dbReference>
<evidence type="ECO:0000256" key="1">
    <source>
        <dbReference type="SAM" id="Phobius"/>
    </source>
</evidence>
<dbReference type="Proteomes" id="UP000887540">
    <property type="component" value="Unplaced"/>
</dbReference>
<keyword evidence="2" id="KW-1185">Reference proteome</keyword>
<feature type="transmembrane region" description="Helical" evidence="1">
    <location>
        <begin position="41"/>
        <end position="59"/>
    </location>
</feature>
<keyword evidence="1" id="KW-1133">Transmembrane helix</keyword>
<name>A0A914CBD0_9BILA</name>
<accession>A0A914CBD0</accession>
<proteinExistence type="predicted"/>
<sequence>MLKEHCCCGRIHTGALIIGYLILIFGIIGLLASVVTGNGRGIVSNVLNALVGGCILYADKYQKPGGYLPHLILAGIGIAIYTVGIALFVIMAIFVPGTLSNYIQDYGYEAQDNDREIDPKTASRGMLLFVAAVLAFIDWISIYLWMVVYRAYQLMKGVEEDGRRQTYQGV</sequence>
<feature type="transmembrane region" description="Helical" evidence="1">
    <location>
        <begin position="12"/>
        <end position="35"/>
    </location>
</feature>
<keyword evidence="1" id="KW-0472">Membrane</keyword>
<keyword evidence="1" id="KW-0812">Transmembrane</keyword>
<protein>
    <submittedName>
        <fullName evidence="3">DUF4190 domain-containing protein</fullName>
    </submittedName>
</protein>
<dbReference type="PANTHER" id="PTHR34851">
    <property type="entry name" value="PROTEIN CBG05235-RELATED"/>
    <property type="match status" value="1"/>
</dbReference>
<evidence type="ECO:0000313" key="2">
    <source>
        <dbReference type="Proteomes" id="UP000887540"/>
    </source>
</evidence>
<organism evidence="2 3">
    <name type="scientific">Acrobeloides nanus</name>
    <dbReference type="NCBI Taxonomy" id="290746"/>
    <lineage>
        <taxon>Eukaryota</taxon>
        <taxon>Metazoa</taxon>
        <taxon>Ecdysozoa</taxon>
        <taxon>Nematoda</taxon>
        <taxon>Chromadorea</taxon>
        <taxon>Rhabditida</taxon>
        <taxon>Tylenchina</taxon>
        <taxon>Cephalobomorpha</taxon>
        <taxon>Cephaloboidea</taxon>
        <taxon>Cephalobidae</taxon>
        <taxon>Acrobeloides</taxon>
    </lineage>
</organism>
<feature type="transmembrane region" description="Helical" evidence="1">
    <location>
        <begin position="71"/>
        <end position="95"/>
    </location>
</feature>
<evidence type="ECO:0000313" key="3">
    <source>
        <dbReference type="WBParaSite" id="ACRNAN_Path_786.g2974.t1"/>
    </source>
</evidence>
<reference evidence="3" key="1">
    <citation type="submission" date="2022-11" db="UniProtKB">
        <authorList>
            <consortium name="WormBaseParasite"/>
        </authorList>
    </citation>
    <scope>IDENTIFICATION</scope>
</reference>
<dbReference type="WBParaSite" id="ACRNAN_Path_786.g2974.t1">
    <property type="protein sequence ID" value="ACRNAN_Path_786.g2974.t1"/>
    <property type="gene ID" value="ACRNAN_Path_786.g2974"/>
</dbReference>
<feature type="transmembrane region" description="Helical" evidence="1">
    <location>
        <begin position="126"/>
        <end position="146"/>
    </location>
</feature>